<gene>
    <name evidence="2" type="ORF">UY23_C0001G0105</name>
</gene>
<evidence type="ECO:0000313" key="2">
    <source>
        <dbReference type="EMBL" id="KKU91499.1"/>
    </source>
</evidence>
<sequence length="196" mass="22227">MSLTFQKIIVVILIILAVSSIYLGSYLPFGKSERYISAMSAAGSAKSLQEFEANYDNVFKFYSPIGQEEVVKFFGNDVMSLLNQANQPEAVARALADYIEPMLLENNVRHVIMGGNMYLSLWYNYGRKDADFRKVEDYYLKAYAIGPKLPPVLYGLLNAYLLKDDKAKIQEFGNIILSYWPKDQSVQGYIDKARGL</sequence>
<keyword evidence="1" id="KW-0472">Membrane</keyword>
<keyword evidence="1" id="KW-1133">Transmembrane helix</keyword>
<keyword evidence="1" id="KW-0812">Transmembrane</keyword>
<comment type="caution">
    <text evidence="2">The sequence shown here is derived from an EMBL/GenBank/DDBJ whole genome shotgun (WGS) entry which is preliminary data.</text>
</comment>
<name>A0A0G1UBK4_9BACT</name>
<dbReference type="Proteomes" id="UP000034956">
    <property type="component" value="Unassembled WGS sequence"/>
</dbReference>
<feature type="transmembrane region" description="Helical" evidence="1">
    <location>
        <begin position="6"/>
        <end position="29"/>
    </location>
</feature>
<accession>A0A0G1UBK4</accession>
<evidence type="ECO:0000313" key="3">
    <source>
        <dbReference type="Proteomes" id="UP000034956"/>
    </source>
</evidence>
<reference evidence="2 3" key="1">
    <citation type="journal article" date="2015" name="Nature">
        <title>rRNA introns, odd ribosomes, and small enigmatic genomes across a large radiation of phyla.</title>
        <authorList>
            <person name="Brown C.T."/>
            <person name="Hug L.A."/>
            <person name="Thomas B.C."/>
            <person name="Sharon I."/>
            <person name="Castelle C.J."/>
            <person name="Singh A."/>
            <person name="Wilkins M.J."/>
            <person name="Williams K.H."/>
            <person name="Banfield J.F."/>
        </authorList>
    </citation>
    <scope>NUCLEOTIDE SEQUENCE [LARGE SCALE GENOMIC DNA]</scope>
</reference>
<dbReference type="EMBL" id="LCPF01000001">
    <property type="protein sequence ID" value="KKU91499.1"/>
    <property type="molecule type" value="Genomic_DNA"/>
</dbReference>
<dbReference type="AlphaFoldDB" id="A0A0G1UBK4"/>
<proteinExistence type="predicted"/>
<evidence type="ECO:0000256" key="1">
    <source>
        <dbReference type="SAM" id="Phobius"/>
    </source>
</evidence>
<protein>
    <submittedName>
        <fullName evidence="2">Uncharacterized protein</fullName>
    </submittedName>
</protein>
<organism evidence="2 3">
    <name type="scientific">Candidatus Jorgensenbacteria bacterium GW2011_GWA1_48_11</name>
    <dbReference type="NCBI Taxonomy" id="1618660"/>
    <lineage>
        <taxon>Bacteria</taxon>
        <taxon>Candidatus Joergenseniibacteriota</taxon>
    </lineage>
</organism>